<feature type="transmembrane region" description="Helical" evidence="1">
    <location>
        <begin position="782"/>
        <end position="801"/>
    </location>
</feature>
<protein>
    <recommendedName>
        <fullName evidence="2">PKD domain-containing protein</fullName>
    </recommendedName>
</protein>
<accession>A0A7J9PMW1</accession>
<comment type="caution">
    <text evidence="3">The sequence shown here is derived from an EMBL/GenBank/DDBJ whole genome shotgun (WGS) entry which is preliminary data.</text>
</comment>
<gene>
    <name evidence="3" type="ORF">HNP94_001453</name>
</gene>
<keyword evidence="1" id="KW-0472">Membrane</keyword>
<dbReference type="PROSITE" id="PS50093">
    <property type="entry name" value="PKD"/>
    <property type="match status" value="1"/>
</dbReference>
<dbReference type="InterPro" id="IPR000601">
    <property type="entry name" value="PKD_dom"/>
</dbReference>
<dbReference type="EMBL" id="JACDUO010000002">
    <property type="protein sequence ID" value="MBA2864431.1"/>
    <property type="molecule type" value="Genomic_DNA"/>
</dbReference>
<feature type="transmembrane region" description="Helical" evidence="1">
    <location>
        <begin position="807"/>
        <end position="827"/>
    </location>
</feature>
<keyword evidence="1" id="KW-1133">Transmembrane helix</keyword>
<organism evidence="3 4">
    <name type="scientific">Methanococcus maripaludis</name>
    <name type="common">Methanococcus deltae</name>
    <dbReference type="NCBI Taxonomy" id="39152"/>
    <lineage>
        <taxon>Archaea</taxon>
        <taxon>Methanobacteriati</taxon>
        <taxon>Methanobacteriota</taxon>
        <taxon>Methanomada group</taxon>
        <taxon>Methanococci</taxon>
        <taxon>Methanococcales</taxon>
        <taxon>Methanococcaceae</taxon>
        <taxon>Methanococcus</taxon>
    </lineage>
</organism>
<evidence type="ECO:0000313" key="4">
    <source>
        <dbReference type="Proteomes" id="UP000567099"/>
    </source>
</evidence>
<evidence type="ECO:0000256" key="1">
    <source>
        <dbReference type="SAM" id="Phobius"/>
    </source>
</evidence>
<reference evidence="3 4" key="1">
    <citation type="submission" date="2020-07" db="EMBL/GenBank/DDBJ databases">
        <title>Genomic Encyclopedia of Type Strains, Phase IV (KMG-V): Genome sequencing to study the core and pangenomes of soil and plant-associated prokaryotes.</title>
        <authorList>
            <person name="Whitman W."/>
        </authorList>
    </citation>
    <scope>NUCLEOTIDE SEQUENCE [LARGE SCALE GENOMIC DNA]</scope>
    <source>
        <strain evidence="3 4">C13</strain>
    </source>
</reference>
<proteinExistence type="predicted"/>
<dbReference type="AlphaFoldDB" id="A0A7J9PMW1"/>
<dbReference type="SUPFAM" id="SSF49299">
    <property type="entry name" value="PKD domain"/>
    <property type="match status" value="1"/>
</dbReference>
<dbReference type="InterPro" id="IPR035986">
    <property type="entry name" value="PKD_dom_sf"/>
</dbReference>
<sequence length="831" mass="93498">MQIKKKFQKSISILILFFILAAAVPTSFASSQNIQYYVDVTVSNPNNVTINQTIEINLTDIVNWDEVQSDGSDIQISYLGTPINQELSDFSKASEIGILTVQIEDIASESDRTLKLYFGKQKYTSVPGLDEDFTDSTTMGGYRPYWIEYDGTDYWAWVQTNGSEPITITQTGSYAPNGTEVFNYFDGFDEDLGYTAYRTYSTGSRSFTITDGKLVATDTSGTDERWIYTKDDELLEDGEIVEIDLESVSNTASTKWQVHTLVISTSQTSIAQYGEWGYSGGTTNYYRAVLNGNTYTTTISYNDTLSLSRNGNNFTTWLNYEPIFSYDLSSYADDNYYFGIQSGDCYDGAESESVWDNLRVRTYIENEPEVSQDGNTYEIGECSETNYEIRLNISGIVTSISDSLEIAGSCDYVSLELTTSEIYVEGGYDLEITANDAVLVNSEYELLLQPNYAVYQNVVDFGDGTVLTQSSNSFTHTYTATGTYSILIKSYLDASTYFERSMSVLVTTNTQNITVYLKEENEKTDWDKNVTVYTPFGIYNTNTTLTDISAINDGYISATNLDGIVRSLYVSDSTQYTFYFPENDSYLVEIVLNSYFDDKISVKGQEGSTIYEGEKKISPSLQKGKLYRIYVNDVYYDDFIADSAKEIQVESTGVAYLDLQFHSYLEEIVFSGSTASGTKEVTLHFETNETSKNFTYTISTTGYEQTFTYPEIAGYLNLTNATDATLVSVTLYENTTLLKSYTMYLYPQGTAENPTFLEKGYYAILIIILLMLIFASRLSLHLALLLGSGVFLVLAYPFGIYRLFTTWNLVGGLIGISILVFISYRIWRYPE</sequence>
<dbReference type="Proteomes" id="UP000567099">
    <property type="component" value="Unassembled WGS sequence"/>
</dbReference>
<feature type="domain" description="PKD" evidence="2">
    <location>
        <begin position="460"/>
        <end position="513"/>
    </location>
</feature>
<keyword evidence="1" id="KW-0812">Transmembrane</keyword>
<dbReference type="RefSeq" id="WP_181505190.1">
    <property type="nucleotide sequence ID" value="NZ_JACDUO010000002.1"/>
</dbReference>
<evidence type="ECO:0000313" key="3">
    <source>
        <dbReference type="EMBL" id="MBA2864431.1"/>
    </source>
</evidence>
<name>A0A7J9PMW1_METMI</name>
<feature type="transmembrane region" description="Helical" evidence="1">
    <location>
        <begin position="760"/>
        <end position="775"/>
    </location>
</feature>
<evidence type="ECO:0000259" key="2">
    <source>
        <dbReference type="PROSITE" id="PS50093"/>
    </source>
</evidence>